<organism evidence="2 5">
    <name type="scientific">Pseudoduganella umbonata</name>
    <dbReference type="NCBI Taxonomy" id="864828"/>
    <lineage>
        <taxon>Bacteria</taxon>
        <taxon>Pseudomonadati</taxon>
        <taxon>Pseudomonadota</taxon>
        <taxon>Betaproteobacteria</taxon>
        <taxon>Burkholderiales</taxon>
        <taxon>Oxalobacteraceae</taxon>
        <taxon>Telluria group</taxon>
        <taxon>Pseudoduganella</taxon>
    </lineage>
</organism>
<dbReference type="EMBL" id="CP040017">
    <property type="protein sequence ID" value="QCP10896.1"/>
    <property type="molecule type" value="Genomic_DNA"/>
</dbReference>
<dbReference type="OrthoDB" id="69313at2"/>
<dbReference type="Gene3D" id="3.40.50.300">
    <property type="entry name" value="P-loop containing nucleotide triphosphate hydrolases"/>
    <property type="match status" value="1"/>
</dbReference>
<dbReference type="SUPFAM" id="SSF52540">
    <property type="entry name" value="P-loop containing nucleoside triphosphate hydrolases"/>
    <property type="match status" value="1"/>
</dbReference>
<feature type="domain" description="CobQ/CobB/MinD/ParA nucleotide binding" evidence="1">
    <location>
        <begin position="9"/>
        <end position="100"/>
    </location>
</feature>
<dbReference type="RefSeq" id="WP_137313774.1">
    <property type="nucleotide sequence ID" value="NZ_CP040017.1"/>
</dbReference>
<name>A0A4P8HP55_9BURK</name>
<dbReference type="Proteomes" id="UP000298763">
    <property type="component" value="Chromosome"/>
</dbReference>
<dbReference type="Pfam" id="PF01656">
    <property type="entry name" value="CbiA"/>
    <property type="match status" value="1"/>
</dbReference>
<evidence type="ECO:0000313" key="5">
    <source>
        <dbReference type="Proteomes" id="UP000584325"/>
    </source>
</evidence>
<evidence type="ECO:0000313" key="3">
    <source>
        <dbReference type="EMBL" id="QCP10896.1"/>
    </source>
</evidence>
<gene>
    <name evidence="3" type="ORF">FCL38_11015</name>
    <name evidence="2" type="ORF">FHS02_003405</name>
</gene>
<keyword evidence="4" id="KW-1185">Reference proteome</keyword>
<dbReference type="InterPro" id="IPR002586">
    <property type="entry name" value="CobQ/CobB/MinD/ParA_Nub-bd_dom"/>
</dbReference>
<evidence type="ECO:0000313" key="4">
    <source>
        <dbReference type="Proteomes" id="UP000298763"/>
    </source>
</evidence>
<sequence>METNTINFVLQGRGGVGKSFSAALLAQYLMYRGVPVSCYDTDPVNDTFRQYEVFAAQRINILGSDNNINARAFDDLVASLLAESKIAVIDNGASTFVPMMAYLVENHVIEMLHDAGRRVLLHSVLTGGQALDDTRSGLKSLLETHDAPVVVWINEYFGPVQKDGVEFTESQLYERYQDRIRGVIRISRGNADTFGKDLELMLEKKLTFAEAIASERFGIMPRHRLKMIRDDIFQQLETSGI</sequence>
<dbReference type="AlphaFoldDB" id="A0A4P8HP55"/>
<accession>A0A4P8HP55</accession>
<reference evidence="3 4" key="1">
    <citation type="submission" date="2019-05" db="EMBL/GenBank/DDBJ databases">
        <title>Draft Genome Sequences of Six Type Strains of the Genus Massilia.</title>
        <authorList>
            <person name="Miess H."/>
            <person name="Frediansyhah A."/>
            <person name="Gross H."/>
        </authorList>
    </citation>
    <scope>NUCLEOTIDE SEQUENCE [LARGE SCALE GENOMIC DNA]</scope>
    <source>
        <strain evidence="3 4">DSMZ 26121</strain>
    </source>
</reference>
<proteinExistence type="predicted"/>
<dbReference type="Proteomes" id="UP000584325">
    <property type="component" value="Unassembled WGS sequence"/>
</dbReference>
<dbReference type="EMBL" id="JACHXS010000006">
    <property type="protein sequence ID" value="MBB3222582.1"/>
    <property type="molecule type" value="Genomic_DNA"/>
</dbReference>
<protein>
    <submittedName>
        <fullName evidence="3">Conjugal transfer protein TraL</fullName>
    </submittedName>
</protein>
<evidence type="ECO:0000313" key="2">
    <source>
        <dbReference type="EMBL" id="MBB3222582.1"/>
    </source>
</evidence>
<evidence type="ECO:0000259" key="1">
    <source>
        <dbReference type="Pfam" id="PF01656"/>
    </source>
</evidence>
<reference evidence="2 5" key="2">
    <citation type="submission" date="2020-08" db="EMBL/GenBank/DDBJ databases">
        <title>Genomic Encyclopedia of Type Strains, Phase III (KMG-III): the genomes of soil and plant-associated and newly described type strains.</title>
        <authorList>
            <person name="Whitman W."/>
        </authorList>
    </citation>
    <scope>NUCLEOTIDE SEQUENCE [LARGE SCALE GENOMIC DNA]</scope>
    <source>
        <strain evidence="2 5">CECT 7753</strain>
    </source>
</reference>
<dbReference type="InterPro" id="IPR027417">
    <property type="entry name" value="P-loop_NTPase"/>
</dbReference>